<dbReference type="AlphaFoldDB" id="A0A5J6MP91"/>
<dbReference type="InterPro" id="IPR009040">
    <property type="entry name" value="Ferritin-like_diiron"/>
</dbReference>
<dbReference type="InterPro" id="IPR012347">
    <property type="entry name" value="Ferritin-like"/>
</dbReference>
<dbReference type="RefSeq" id="WP_151178604.1">
    <property type="nucleotide sequence ID" value="NZ_CP042906.1"/>
</dbReference>
<dbReference type="InterPro" id="IPR009078">
    <property type="entry name" value="Ferritin-like_SF"/>
</dbReference>
<organism evidence="5 6">
    <name type="scientific">Hypericibacter terrae</name>
    <dbReference type="NCBI Taxonomy" id="2602015"/>
    <lineage>
        <taxon>Bacteria</taxon>
        <taxon>Pseudomonadati</taxon>
        <taxon>Pseudomonadota</taxon>
        <taxon>Alphaproteobacteria</taxon>
        <taxon>Rhodospirillales</taxon>
        <taxon>Dongiaceae</taxon>
        <taxon>Hypericibacter</taxon>
    </lineage>
</organism>
<dbReference type="KEGG" id="htq:FRZ44_37520"/>
<feature type="binding site" evidence="3">
    <location>
        <position position="86"/>
    </location>
    <ligand>
        <name>Fe cation</name>
        <dbReference type="ChEBI" id="CHEBI:24875"/>
    </ligand>
</feature>
<dbReference type="Proteomes" id="UP000326202">
    <property type="component" value="Chromosome"/>
</dbReference>
<evidence type="ECO:0000313" key="5">
    <source>
        <dbReference type="EMBL" id="QEX18445.1"/>
    </source>
</evidence>
<evidence type="ECO:0000256" key="3">
    <source>
        <dbReference type="PIRSR" id="PIRSR018063-50"/>
    </source>
</evidence>
<dbReference type="GO" id="GO:0008199">
    <property type="term" value="F:ferric iron binding"/>
    <property type="evidence" value="ECO:0007669"/>
    <property type="project" value="InterPro"/>
</dbReference>
<keyword evidence="2 3" id="KW-0408">Iron</keyword>
<evidence type="ECO:0000256" key="1">
    <source>
        <dbReference type="ARBA" id="ARBA00022434"/>
    </source>
</evidence>
<keyword evidence="3" id="KW-0479">Metal-binding</keyword>
<feature type="binding site" evidence="3">
    <location>
        <position position="165"/>
    </location>
    <ligand>
        <name>Fe cation</name>
        <dbReference type="ChEBI" id="CHEBI:24875"/>
    </ligand>
</feature>
<evidence type="ECO:0000256" key="2">
    <source>
        <dbReference type="ARBA" id="ARBA00023004"/>
    </source>
</evidence>
<dbReference type="PANTHER" id="PTHR30295">
    <property type="entry name" value="BACTERIOFERRITIN"/>
    <property type="match status" value="1"/>
</dbReference>
<dbReference type="OrthoDB" id="9800505at2"/>
<feature type="binding site" evidence="3">
    <location>
        <position position="133"/>
    </location>
    <ligand>
        <name>Fe cation</name>
        <dbReference type="ChEBI" id="CHEBI:24875"/>
    </ligand>
</feature>
<feature type="binding site" evidence="3">
    <location>
        <position position="168"/>
    </location>
    <ligand>
        <name>Fe cation</name>
        <dbReference type="ChEBI" id="CHEBI:24875"/>
    </ligand>
</feature>
<feature type="binding site" evidence="3">
    <location>
        <position position="50"/>
    </location>
    <ligand>
        <name>Fe cation</name>
        <dbReference type="ChEBI" id="CHEBI:24875"/>
    </ligand>
</feature>
<evidence type="ECO:0000313" key="6">
    <source>
        <dbReference type="Proteomes" id="UP000326202"/>
    </source>
</evidence>
<dbReference type="PROSITE" id="PS50905">
    <property type="entry name" value="FERRITIN_LIKE"/>
    <property type="match status" value="1"/>
</dbReference>
<accession>A0A5J6MP91</accession>
<dbReference type="GO" id="GO:0005829">
    <property type="term" value="C:cytosol"/>
    <property type="evidence" value="ECO:0007669"/>
    <property type="project" value="TreeGrafter"/>
</dbReference>
<feature type="domain" description="Ferritin-like diiron" evidence="4">
    <location>
        <begin position="33"/>
        <end position="183"/>
    </location>
</feature>
<dbReference type="PIRSF" id="PIRSF018063">
    <property type="entry name" value="Ferrtn_UCP018063"/>
    <property type="match status" value="1"/>
</dbReference>
<keyword evidence="1" id="KW-0409">Iron storage</keyword>
<protein>
    <submittedName>
        <fullName evidence="5">Bacterioferritin</fullName>
    </submittedName>
</protein>
<dbReference type="GO" id="GO:0006879">
    <property type="term" value="P:intracellular iron ion homeostasis"/>
    <property type="evidence" value="ECO:0007669"/>
    <property type="project" value="UniProtKB-KW"/>
</dbReference>
<sequence length="185" mass="20828">MNDTKTPFLTDVKTLRERARQHLDRGGVTQTYKGDVKKTVEILQNVLATEIVCVLRYTMHAVTATGISSEGVKAEFAQHAKEEKEHMMSVAERINQLGGKPNFNPEGLLGRSASQYVEGENLVDMIKENLIAERIAVDHYRELIRYFGDNDPGTRALLEGILMVEEEHANDMHDLLVAHEGRPML</sequence>
<dbReference type="GO" id="GO:0004322">
    <property type="term" value="F:ferroxidase activity"/>
    <property type="evidence" value="ECO:0007669"/>
    <property type="project" value="TreeGrafter"/>
</dbReference>
<proteinExistence type="predicted"/>
<dbReference type="GO" id="GO:0020037">
    <property type="term" value="F:heme binding"/>
    <property type="evidence" value="ECO:0007669"/>
    <property type="project" value="TreeGrafter"/>
</dbReference>
<dbReference type="InterPro" id="IPR014490">
    <property type="entry name" value="Dps-like"/>
</dbReference>
<reference evidence="5 6" key="1">
    <citation type="submission" date="2019-08" db="EMBL/GenBank/DDBJ databases">
        <title>Hyperibacter terrae gen. nov., sp. nov. and Hyperibacter viscosus sp. nov., two new members in the family Rhodospirillaceae isolated from the rhizosphere of Hypericum perforatum.</title>
        <authorList>
            <person name="Noviana Z."/>
        </authorList>
    </citation>
    <scope>NUCLEOTIDE SEQUENCE [LARGE SCALE GENOMIC DNA]</scope>
    <source>
        <strain evidence="5 6">R5913</strain>
    </source>
</reference>
<dbReference type="Pfam" id="PF00210">
    <property type="entry name" value="Ferritin"/>
    <property type="match status" value="1"/>
</dbReference>
<name>A0A5J6MP91_9PROT</name>
<evidence type="ECO:0000259" key="4">
    <source>
        <dbReference type="PROSITE" id="PS50905"/>
    </source>
</evidence>
<dbReference type="SUPFAM" id="SSF47240">
    <property type="entry name" value="Ferritin-like"/>
    <property type="match status" value="1"/>
</dbReference>
<keyword evidence="6" id="KW-1185">Reference proteome</keyword>
<gene>
    <name evidence="5" type="ORF">FRZ44_37520</name>
</gene>
<dbReference type="CDD" id="cd00657">
    <property type="entry name" value="Ferritin_like"/>
    <property type="match status" value="1"/>
</dbReference>
<dbReference type="Gene3D" id="1.20.1260.10">
    <property type="match status" value="1"/>
</dbReference>
<dbReference type="EMBL" id="CP042906">
    <property type="protein sequence ID" value="QEX18445.1"/>
    <property type="molecule type" value="Genomic_DNA"/>
</dbReference>
<dbReference type="PANTHER" id="PTHR30295:SF1">
    <property type="entry name" value="DNA PROTECTION DURING STARVATION PROTEIN"/>
    <property type="match status" value="1"/>
</dbReference>
<dbReference type="InterPro" id="IPR008331">
    <property type="entry name" value="Ferritin_DPS_dom"/>
</dbReference>